<dbReference type="EMBL" id="CP080507">
    <property type="protein sequence ID" value="QYM78834.1"/>
    <property type="molecule type" value="Genomic_DNA"/>
</dbReference>
<evidence type="ECO:0000313" key="2">
    <source>
        <dbReference type="EMBL" id="QYM78834.1"/>
    </source>
</evidence>
<name>A0A8F9XLA4_9BACT</name>
<gene>
    <name evidence="2" type="ORF">K0B96_16250</name>
</gene>
<evidence type="ECO:0000313" key="3">
    <source>
        <dbReference type="Proteomes" id="UP000825051"/>
    </source>
</evidence>
<dbReference type="Proteomes" id="UP000825051">
    <property type="component" value="Chromosome"/>
</dbReference>
<keyword evidence="3" id="KW-1185">Reference proteome</keyword>
<feature type="chain" id="PRO_5034603093" description="YHS domain-containing protein" evidence="1">
    <location>
        <begin position="26"/>
        <end position="129"/>
    </location>
</feature>
<evidence type="ECO:0008006" key="4">
    <source>
        <dbReference type="Google" id="ProtNLM"/>
    </source>
</evidence>
<proteinExistence type="predicted"/>
<accession>A0A8F9XLA4</accession>
<dbReference type="AlphaFoldDB" id="A0A8F9XLA4"/>
<evidence type="ECO:0000256" key="1">
    <source>
        <dbReference type="SAM" id="SignalP"/>
    </source>
</evidence>
<organism evidence="2 3">
    <name type="scientific">Horticoccus luteus</name>
    <dbReference type="NCBI Taxonomy" id="2862869"/>
    <lineage>
        <taxon>Bacteria</taxon>
        <taxon>Pseudomonadati</taxon>
        <taxon>Verrucomicrobiota</taxon>
        <taxon>Opitutia</taxon>
        <taxon>Opitutales</taxon>
        <taxon>Opitutaceae</taxon>
        <taxon>Horticoccus</taxon>
    </lineage>
</organism>
<protein>
    <recommendedName>
        <fullName evidence="4">YHS domain-containing protein</fullName>
    </recommendedName>
</protein>
<sequence>MQFFRSLSLAVALLSVAAFSNTAFAHDGHNKDKGQLVPVTEKDAAWVAKAKAEYPTTACIVSEDKLGGDMGKPVDFIYRVEGQPDRLISFCCKDCVKDFNKDPEKYLKVLDGAAAKKDGSAHAEHQHKK</sequence>
<dbReference type="KEGG" id="ole:K0B96_16250"/>
<reference evidence="2" key="1">
    <citation type="submission" date="2021-08" db="EMBL/GenBank/DDBJ databases">
        <title>Genome of a novel bacterium of the phylum Verrucomicrobia, Oleiharenicola sp. KSB-15.</title>
        <authorList>
            <person name="Chung J.-H."/>
            <person name="Ahn J.-H."/>
            <person name="Yoon Y."/>
            <person name="Kim D.-Y."/>
            <person name="An S.-H."/>
            <person name="Park I."/>
            <person name="Yeon J."/>
        </authorList>
    </citation>
    <scope>NUCLEOTIDE SEQUENCE</scope>
    <source>
        <strain evidence="2">KSB-15</strain>
    </source>
</reference>
<feature type="signal peptide" evidence="1">
    <location>
        <begin position="1"/>
        <end position="25"/>
    </location>
</feature>
<keyword evidence="1" id="KW-0732">Signal</keyword>
<dbReference type="RefSeq" id="WP_220161938.1">
    <property type="nucleotide sequence ID" value="NZ_CP080507.1"/>
</dbReference>